<sequence>MNRTSLALACLMGPVLAAGTAQAHFQMIVPSDDMVKQDESRTIDLDLLFWHPFEGIGMNMVKPEKFGVVAQGEDHDLLSNLKAGKTQDREGNHFTTFTADYSFKRPGDHIFYVEPQPYWEPAEESFIVHYTKVVVNGFGMEAGWDEEIGLKTEIVPLTRPYGLWTNNVFQGIVKVNGEPVPYSEVEVEYYAQDAGIEPPADPMITQVVKADENGVFTYAMPKQGWWGFAALNEDEKTMKHEGKDYPVEIGAVLWVHTHDMK</sequence>
<dbReference type="STRING" id="1748243.Tel_09595"/>
<gene>
    <name evidence="2" type="ORF">Tel_09595</name>
</gene>
<dbReference type="InterPro" id="IPR019613">
    <property type="entry name" value="DUF4198"/>
</dbReference>
<dbReference type="Pfam" id="PF10670">
    <property type="entry name" value="DUF4198"/>
    <property type="match status" value="1"/>
</dbReference>
<name>A0A0S2TI00_9GAMM</name>
<evidence type="ECO:0000256" key="1">
    <source>
        <dbReference type="SAM" id="SignalP"/>
    </source>
</evidence>
<dbReference type="Proteomes" id="UP000055136">
    <property type="component" value="Chromosome"/>
</dbReference>
<keyword evidence="1" id="KW-0732">Signal</keyword>
<feature type="chain" id="PRO_5006605018" evidence="1">
    <location>
        <begin position="24"/>
        <end position="261"/>
    </location>
</feature>
<dbReference type="EMBL" id="CP013099">
    <property type="protein sequence ID" value="ALP54809.1"/>
    <property type="molecule type" value="Genomic_DNA"/>
</dbReference>
<reference evidence="2" key="1">
    <citation type="submission" date="2015-10" db="EMBL/GenBank/DDBJ databases">
        <title>Description of Candidatus Tenderia electrophaga gen. nov, sp. nov., an Uncultivated Electroautotroph from a Biocathode Enrichment.</title>
        <authorList>
            <person name="Eddie B.J."/>
            <person name="Malanoski A.P."/>
            <person name="Wang Z."/>
            <person name="Hall R.J."/>
            <person name="Oh S.D."/>
            <person name="Heiner C."/>
            <person name="Lin B."/>
            <person name="Strycharz-Glaven S.M."/>
        </authorList>
    </citation>
    <scope>NUCLEOTIDE SEQUENCE [LARGE SCALE GENOMIC DNA]</scope>
    <source>
        <strain evidence="2">NRL1</strain>
    </source>
</reference>
<proteinExistence type="predicted"/>
<keyword evidence="2" id="KW-0436">Ligase</keyword>
<protein>
    <submittedName>
        <fullName evidence="2">ATP-dependent DNA ligase</fullName>
    </submittedName>
</protein>
<dbReference type="KEGG" id="tee:Tel_09595"/>
<dbReference type="AlphaFoldDB" id="A0A0S2TI00"/>
<feature type="signal peptide" evidence="1">
    <location>
        <begin position="1"/>
        <end position="23"/>
    </location>
</feature>
<dbReference type="GO" id="GO:0016874">
    <property type="term" value="F:ligase activity"/>
    <property type="evidence" value="ECO:0007669"/>
    <property type="project" value="UniProtKB-KW"/>
</dbReference>
<accession>A0A0S2TI00</accession>
<evidence type="ECO:0000313" key="2">
    <source>
        <dbReference type="EMBL" id="ALP54809.1"/>
    </source>
</evidence>
<organism evidence="2 3">
    <name type="scientific">Candidatus Tenderia electrophaga</name>
    <dbReference type="NCBI Taxonomy" id="1748243"/>
    <lineage>
        <taxon>Bacteria</taxon>
        <taxon>Pseudomonadati</taxon>
        <taxon>Pseudomonadota</taxon>
        <taxon>Gammaproteobacteria</taxon>
        <taxon>Candidatus Tenderiales</taxon>
        <taxon>Candidatus Tenderiaceae</taxon>
        <taxon>Candidatus Tenderia</taxon>
    </lineage>
</organism>
<evidence type="ECO:0000313" key="3">
    <source>
        <dbReference type="Proteomes" id="UP000055136"/>
    </source>
</evidence>
<keyword evidence="3" id="KW-1185">Reference proteome</keyword>